<dbReference type="KEGG" id="mym:A176_007724"/>
<dbReference type="GO" id="GO:0016787">
    <property type="term" value="F:hydrolase activity"/>
    <property type="evidence" value="ECO:0007669"/>
    <property type="project" value="UniProtKB-KW"/>
</dbReference>
<dbReference type="AlphaFoldDB" id="A0A0H4XR08"/>
<proteinExistence type="predicted"/>
<protein>
    <submittedName>
        <fullName evidence="3">DNAse I protein DHP2</fullName>
    </submittedName>
</protein>
<evidence type="ECO:0000313" key="3">
    <source>
        <dbReference type="EMBL" id="AKQ70812.1"/>
    </source>
</evidence>
<accession>A0A0H4XR08</accession>
<dbReference type="GO" id="GO:0006308">
    <property type="term" value="P:DNA catabolic process"/>
    <property type="evidence" value="ECO:0007669"/>
    <property type="project" value="InterPro"/>
</dbReference>
<keyword evidence="2" id="KW-0378">Hydrolase</keyword>
<gene>
    <name evidence="3" type="ORF">A176_007724</name>
</gene>
<dbReference type="EMBL" id="CP012109">
    <property type="protein sequence ID" value="AKQ70812.1"/>
    <property type="molecule type" value="Genomic_DNA"/>
</dbReference>
<keyword evidence="4" id="KW-1185">Reference proteome</keyword>
<dbReference type="PATRIC" id="fig|1297742.4.peg.7859"/>
<evidence type="ECO:0000256" key="1">
    <source>
        <dbReference type="ARBA" id="ARBA00022722"/>
    </source>
</evidence>
<name>A0A0H4XR08_9BACT</name>
<evidence type="ECO:0000256" key="2">
    <source>
        <dbReference type="ARBA" id="ARBA00022801"/>
    </source>
</evidence>
<dbReference type="Proteomes" id="UP000009026">
    <property type="component" value="Chromosome"/>
</dbReference>
<dbReference type="PANTHER" id="PTHR11371">
    <property type="entry name" value="DEOXYRIBONUCLEASE"/>
    <property type="match status" value="1"/>
</dbReference>
<dbReference type="Gene3D" id="3.60.10.10">
    <property type="entry name" value="Endonuclease/exonuclease/phosphatase"/>
    <property type="match status" value="1"/>
</dbReference>
<dbReference type="SMART" id="SM00476">
    <property type="entry name" value="DNaseIc"/>
    <property type="match status" value="1"/>
</dbReference>
<dbReference type="GO" id="GO:0004536">
    <property type="term" value="F:DNA nuclease activity"/>
    <property type="evidence" value="ECO:0007669"/>
    <property type="project" value="InterPro"/>
</dbReference>
<dbReference type="OrthoDB" id="5500612at2"/>
<dbReference type="eggNOG" id="COG3021">
    <property type="taxonomic scope" value="Bacteria"/>
</dbReference>
<dbReference type="SUPFAM" id="SSF56219">
    <property type="entry name" value="DNase I-like"/>
    <property type="match status" value="1"/>
</dbReference>
<sequence length="287" mass="31944">MGLPSFLLRVVVLVVLAVPTWAQAGSYLRVVSWNLRHEGWTAEQTYREDAEQIWRQYGANANSNNGCDLVFLQEVMNASVVPAIVAELNAVSGVKWSYAQTPLIGRSSYKEIYAVLYREDTVALLSSSVYADTGDKFEREPQVVRVRHTRTGADYTFINWHTVWGNLSDRDAEVRNIGTVFKSVQDASSTDQDVILLGDHNMACTAASWSNLVSLSPTVACRLDVATTINLSGGFANAYDHFWMQPAYVTEFSAAGRDYIANTRDFVTRLSDHAPIYLTLYSTSDTD</sequence>
<dbReference type="PANTHER" id="PTHR11371:SF31">
    <property type="entry name" value="EXTRACELLULAR NUCLEASE"/>
    <property type="match status" value="1"/>
</dbReference>
<dbReference type="InterPro" id="IPR036691">
    <property type="entry name" value="Endo/exonu/phosph_ase_sf"/>
</dbReference>
<evidence type="ECO:0000313" key="4">
    <source>
        <dbReference type="Proteomes" id="UP000009026"/>
    </source>
</evidence>
<organism evidence="3 4">
    <name type="scientific">Pseudomyxococcus hansupus</name>
    <dbReference type="NCBI Taxonomy" id="1297742"/>
    <lineage>
        <taxon>Bacteria</taxon>
        <taxon>Pseudomonadati</taxon>
        <taxon>Myxococcota</taxon>
        <taxon>Myxococcia</taxon>
        <taxon>Myxococcales</taxon>
        <taxon>Cystobacterineae</taxon>
        <taxon>Myxococcaceae</taxon>
        <taxon>Pseudomyxococcus</taxon>
    </lineage>
</organism>
<keyword evidence="1" id="KW-0540">Nuclease</keyword>
<dbReference type="STRING" id="1297742.A176_007724"/>
<reference evidence="3 4" key="1">
    <citation type="journal article" date="2016" name="PLoS ONE">
        <title>Complete Genome Sequence and Comparative Genomics of a Novel Myxobacterium Myxococcus hansupus.</title>
        <authorList>
            <person name="Sharma G."/>
            <person name="Narwani T."/>
            <person name="Subramanian S."/>
        </authorList>
    </citation>
    <scope>NUCLEOTIDE SEQUENCE [LARGE SCALE GENOMIC DNA]</scope>
    <source>
        <strain evidence="4">mixupus</strain>
    </source>
</reference>
<dbReference type="RefSeq" id="WP_002638005.1">
    <property type="nucleotide sequence ID" value="NZ_CP012109.1"/>
</dbReference>
<dbReference type="InterPro" id="IPR016202">
    <property type="entry name" value="DNase_I"/>
</dbReference>